<gene>
    <name evidence="4" type="ORF">PZ740_14175</name>
</gene>
<dbReference type="Proteomes" id="UP001301140">
    <property type="component" value="Unassembled WGS sequence"/>
</dbReference>
<keyword evidence="1 2" id="KW-0597">Phosphoprotein</keyword>
<reference evidence="4 5" key="1">
    <citation type="submission" date="2023-03" db="EMBL/GenBank/DDBJ databases">
        <title>YIM 152171 draft genome.</title>
        <authorList>
            <person name="Yang Z."/>
        </authorList>
    </citation>
    <scope>NUCLEOTIDE SEQUENCE [LARGE SCALE GENOMIC DNA]</scope>
    <source>
        <strain evidence="4 5">YIM 152171</strain>
    </source>
</reference>
<dbReference type="PANTHER" id="PTHR44591:SF24">
    <property type="entry name" value="PROTEIN-GLUTAMATE METHYLESTERASE_PROTEIN-GLUTAMINE GLUTAMINASE 1"/>
    <property type="match status" value="1"/>
</dbReference>
<dbReference type="PANTHER" id="PTHR44591">
    <property type="entry name" value="STRESS RESPONSE REGULATOR PROTEIN 1"/>
    <property type="match status" value="1"/>
</dbReference>
<evidence type="ECO:0000256" key="1">
    <source>
        <dbReference type="ARBA" id="ARBA00022553"/>
    </source>
</evidence>
<sequence length="122" mass="12829">MIGGTGQRPRVLLVEDEIMIAMLIEDMLLAIGCEIGATVARVDDALRAARTGAFDLAILDVNLDGKPSYPVADLLKAQGVPFLFATGYGREGLDPGHATAPALQKPFAQADLEAAVARVLAR</sequence>
<evidence type="ECO:0000256" key="2">
    <source>
        <dbReference type="PROSITE-ProRule" id="PRU00169"/>
    </source>
</evidence>
<dbReference type="Pfam" id="PF00072">
    <property type="entry name" value="Response_reg"/>
    <property type="match status" value="1"/>
</dbReference>
<feature type="domain" description="Response regulatory" evidence="3">
    <location>
        <begin position="10"/>
        <end position="120"/>
    </location>
</feature>
<dbReference type="InterPro" id="IPR011006">
    <property type="entry name" value="CheY-like_superfamily"/>
</dbReference>
<keyword evidence="5" id="KW-1185">Reference proteome</keyword>
<dbReference type="PROSITE" id="PS50110">
    <property type="entry name" value="RESPONSE_REGULATORY"/>
    <property type="match status" value="1"/>
</dbReference>
<feature type="modified residue" description="4-aspartylphosphate" evidence="2">
    <location>
        <position position="60"/>
    </location>
</feature>
<accession>A0AAP4D7V0</accession>
<dbReference type="InterPro" id="IPR001789">
    <property type="entry name" value="Sig_transdc_resp-reg_receiver"/>
</dbReference>
<name>A0AAP4D7V0_9PROT</name>
<dbReference type="EMBL" id="JARGEQ010000135">
    <property type="protein sequence ID" value="MDF1587531.1"/>
    <property type="molecule type" value="Genomic_DNA"/>
</dbReference>
<dbReference type="InterPro" id="IPR050595">
    <property type="entry name" value="Bact_response_regulator"/>
</dbReference>
<organism evidence="4 5">
    <name type="scientific">Marinimicrococcus flavescens</name>
    <dbReference type="NCBI Taxonomy" id="3031815"/>
    <lineage>
        <taxon>Bacteria</taxon>
        <taxon>Pseudomonadati</taxon>
        <taxon>Pseudomonadota</taxon>
        <taxon>Alphaproteobacteria</taxon>
        <taxon>Geminicoccales</taxon>
        <taxon>Geminicoccaceae</taxon>
        <taxon>Marinimicrococcus</taxon>
    </lineage>
</organism>
<evidence type="ECO:0000313" key="4">
    <source>
        <dbReference type="EMBL" id="MDF1587531.1"/>
    </source>
</evidence>
<dbReference type="SUPFAM" id="SSF52172">
    <property type="entry name" value="CheY-like"/>
    <property type="match status" value="1"/>
</dbReference>
<evidence type="ECO:0000259" key="3">
    <source>
        <dbReference type="PROSITE" id="PS50110"/>
    </source>
</evidence>
<comment type="caution">
    <text evidence="4">The sequence shown here is derived from an EMBL/GenBank/DDBJ whole genome shotgun (WGS) entry which is preliminary data.</text>
</comment>
<evidence type="ECO:0000313" key="5">
    <source>
        <dbReference type="Proteomes" id="UP001301140"/>
    </source>
</evidence>
<dbReference type="GO" id="GO:0000160">
    <property type="term" value="P:phosphorelay signal transduction system"/>
    <property type="evidence" value="ECO:0007669"/>
    <property type="project" value="InterPro"/>
</dbReference>
<proteinExistence type="predicted"/>
<dbReference type="AlphaFoldDB" id="A0AAP4D7V0"/>
<dbReference type="Gene3D" id="3.40.50.2300">
    <property type="match status" value="1"/>
</dbReference>
<dbReference type="SMART" id="SM00448">
    <property type="entry name" value="REC"/>
    <property type="match status" value="1"/>
</dbReference>
<protein>
    <submittedName>
        <fullName evidence="4">Response regulator</fullName>
    </submittedName>
</protein>